<evidence type="ECO:0000313" key="2">
    <source>
        <dbReference type="Proteomes" id="UP000053864"/>
    </source>
</evidence>
<name>W2JMX3_PHYNI</name>
<proteinExistence type="predicted"/>
<dbReference type="EMBL" id="KI671407">
    <property type="protein sequence ID" value="ETL46978.1"/>
    <property type="molecule type" value="Genomic_DNA"/>
</dbReference>
<organism evidence="1 2">
    <name type="scientific">Phytophthora nicotianae</name>
    <name type="common">Potato buckeye rot agent</name>
    <name type="synonym">Phytophthora parasitica</name>
    <dbReference type="NCBI Taxonomy" id="4792"/>
    <lineage>
        <taxon>Eukaryota</taxon>
        <taxon>Sar</taxon>
        <taxon>Stramenopiles</taxon>
        <taxon>Oomycota</taxon>
        <taxon>Peronosporomycetes</taxon>
        <taxon>Peronosporales</taxon>
        <taxon>Peronosporaceae</taxon>
        <taxon>Phytophthora</taxon>
    </lineage>
</organism>
<protein>
    <submittedName>
        <fullName evidence="1">Uncharacterized protein</fullName>
    </submittedName>
</protein>
<sequence>MYTVVSTIKVCFVPFCAVLEDGASCIFRPVDGGPGYSRAPCGQVPHGSRNIGRLTASVGSRTRSTGVSFRTISPGFPGPRSPHLPPEASAVCRSPVLIAGSPEVSLAPLPRDDEYDANDRSEGEFVNHLMEGIFGISDDDEGDIYSVAESNEAASLPARQPLSPTVYPCGREVARVPIQLERVIV</sequence>
<dbReference type="Proteomes" id="UP000053864">
    <property type="component" value="Unassembled WGS sequence"/>
</dbReference>
<evidence type="ECO:0000313" key="1">
    <source>
        <dbReference type="EMBL" id="ETL46978.1"/>
    </source>
</evidence>
<reference evidence="1 2" key="1">
    <citation type="submission" date="2013-11" db="EMBL/GenBank/DDBJ databases">
        <title>The Genome Sequence of Phytophthora parasitica CJ05E6.</title>
        <authorList>
            <consortium name="The Broad Institute Genomics Platform"/>
            <person name="Russ C."/>
            <person name="Tyler B."/>
            <person name="Panabieres F."/>
            <person name="Shan W."/>
            <person name="Tripathy S."/>
            <person name="Grunwald N."/>
            <person name="Machado M."/>
            <person name="Johnson C.S."/>
            <person name="Arredondo F."/>
            <person name="Hong C."/>
            <person name="Coffey M."/>
            <person name="Young S.K."/>
            <person name="Zeng Q."/>
            <person name="Gargeya S."/>
            <person name="Fitzgerald M."/>
            <person name="Abouelleil A."/>
            <person name="Alvarado L."/>
            <person name="Chapman S.B."/>
            <person name="Gainer-Dewar J."/>
            <person name="Goldberg J."/>
            <person name="Griggs A."/>
            <person name="Gujja S."/>
            <person name="Hansen M."/>
            <person name="Howarth C."/>
            <person name="Imamovic A."/>
            <person name="Ireland A."/>
            <person name="Larimer J."/>
            <person name="McCowan C."/>
            <person name="Murphy C."/>
            <person name="Pearson M."/>
            <person name="Poon T.W."/>
            <person name="Priest M."/>
            <person name="Roberts A."/>
            <person name="Saif S."/>
            <person name="Shea T."/>
            <person name="Sykes S."/>
            <person name="Wortman J."/>
            <person name="Nusbaum C."/>
            <person name="Birren B."/>
        </authorList>
    </citation>
    <scope>NUCLEOTIDE SEQUENCE [LARGE SCALE GENOMIC DNA]</scope>
    <source>
        <strain evidence="1 2">CJ05E6</strain>
    </source>
</reference>
<dbReference type="AlphaFoldDB" id="W2JMX3"/>
<accession>W2JMX3</accession>
<gene>
    <name evidence="1" type="ORF">L916_03237</name>
</gene>